<dbReference type="AlphaFoldDB" id="K0KNS5"/>
<feature type="compositionally biased region" description="Polar residues" evidence="1">
    <location>
        <begin position="734"/>
        <end position="746"/>
    </location>
</feature>
<keyword evidence="2" id="KW-0812">Transmembrane</keyword>
<evidence type="ECO:0000313" key="6">
    <source>
        <dbReference type="Proteomes" id="UP000009328"/>
    </source>
</evidence>
<dbReference type="HOGENOM" id="CLU_015499_0_0_1"/>
<dbReference type="STRING" id="1206466.K0KNS5"/>
<feature type="transmembrane region" description="Helical" evidence="2">
    <location>
        <begin position="440"/>
        <end position="463"/>
    </location>
</feature>
<proteinExistence type="predicted"/>
<dbReference type="InterPro" id="IPR010308">
    <property type="entry name" value="TRP_C"/>
</dbReference>
<evidence type="ECO:0000256" key="1">
    <source>
        <dbReference type="SAM" id="MobiDB-lite"/>
    </source>
</evidence>
<organism evidence="5 6">
    <name type="scientific">Wickerhamomyces ciferrii (strain ATCC 14091 / BCRC 22168 / CBS 111 / JCM 3599 / NBRC 0793 / NRRL Y-1031 F-60-10)</name>
    <name type="common">Yeast</name>
    <name type="synonym">Pichia ciferrii</name>
    <dbReference type="NCBI Taxonomy" id="1206466"/>
    <lineage>
        <taxon>Eukaryota</taxon>
        <taxon>Fungi</taxon>
        <taxon>Dikarya</taxon>
        <taxon>Ascomycota</taxon>
        <taxon>Saccharomycotina</taxon>
        <taxon>Saccharomycetes</taxon>
        <taxon>Phaffomycetales</taxon>
        <taxon>Wickerhamomycetaceae</taxon>
        <taxon>Wickerhamomyces</taxon>
    </lineage>
</organism>
<evidence type="ECO:0000256" key="2">
    <source>
        <dbReference type="SAM" id="Phobius"/>
    </source>
</evidence>
<feature type="chain" id="PRO_5003837792" evidence="3">
    <location>
        <begin position="21"/>
        <end position="885"/>
    </location>
</feature>
<dbReference type="Pfam" id="PF06011">
    <property type="entry name" value="TRP"/>
    <property type="match status" value="1"/>
</dbReference>
<keyword evidence="2" id="KW-0472">Membrane</keyword>
<feature type="transmembrane region" description="Helical" evidence="2">
    <location>
        <begin position="398"/>
        <end position="419"/>
    </location>
</feature>
<feature type="transmembrane region" description="Helical" evidence="2">
    <location>
        <begin position="583"/>
        <end position="604"/>
    </location>
</feature>
<evidence type="ECO:0000259" key="4">
    <source>
        <dbReference type="Pfam" id="PF06011"/>
    </source>
</evidence>
<dbReference type="EMBL" id="CAIF01000148">
    <property type="protein sequence ID" value="CCH44636.1"/>
    <property type="molecule type" value="Genomic_DNA"/>
</dbReference>
<accession>K0KNS5</accession>
<dbReference type="GO" id="GO:0016020">
    <property type="term" value="C:membrane"/>
    <property type="evidence" value="ECO:0007669"/>
    <property type="project" value="TreeGrafter"/>
</dbReference>
<dbReference type="eggNOG" id="ENOG502S0RP">
    <property type="taxonomic scope" value="Eukaryota"/>
</dbReference>
<feature type="transmembrane region" description="Helical" evidence="2">
    <location>
        <begin position="339"/>
        <end position="359"/>
    </location>
</feature>
<comment type="caution">
    <text evidence="5">The sequence shown here is derived from an EMBL/GenBank/DDBJ whole genome shotgun (WGS) entry which is preliminary data.</text>
</comment>
<protein>
    <submittedName>
        <fullName evidence="5">Membrane protein</fullName>
    </submittedName>
</protein>
<dbReference type="InParanoid" id="K0KNS5"/>
<feature type="signal peptide" evidence="3">
    <location>
        <begin position="1"/>
        <end position="20"/>
    </location>
</feature>
<dbReference type="Proteomes" id="UP000009328">
    <property type="component" value="Unassembled WGS sequence"/>
</dbReference>
<dbReference type="PANTHER" id="PTHR31145:SF6">
    <property type="entry name" value="INTEGRAL MEMBRANE PROTEIN (AFU_ORTHOLOGUE AFUA_7G01610)"/>
    <property type="match status" value="1"/>
</dbReference>
<gene>
    <name evidence="5" type="ORF">BN7_4205</name>
</gene>
<dbReference type="PANTHER" id="PTHR31145">
    <property type="entry name" value="INTEGRAL MEMBRANE PROTEIN (AFU_ORTHOLOGUE AFUA_7G01610)"/>
    <property type="match status" value="1"/>
</dbReference>
<sequence length="885" mass="101374">MKSIYWFLLILGFLSTQISAAYVRTFTCDSNRRIIDGNEKNGSPLFDKTSPIAEVMIRDENIIYRLEFVTSMEISDINYTTNSITTLQIDSSFLNGVVLFEKKRLCDYVSIVPNVSNETNHDHNLWPDEDIPLEELLGLTSSDNNNSISQNSINSNEISTQTSLLQPHQSLTTGPFVVPSDTHSTPPIIIKRDQDVSFHRDSVCPLKPGIRYQILFAANTSSPRFFGSYETKFTILSADQEIGCIQVYATPYHPIYITYSICFGVMAIFIFGFFTNFYIFHYSIHQETTNVFLFMASSICNEPLLNELTPDLTMLLNFLQFVLFSLALNLAYPGFLQPIASFINWVCLIRIDLFSNAFINPMSKNGVYKTLGMQGLFGIFPETGAPDGLTASNMWKSFITWCWIATLFLIIVTQIFISIKQFLTKNYKISGLKSRITNSIGIITQLFYCVFPLPFVAFSSFLILGLSTKAPNIEISSSIVCIIFFIIWLFGIGWFSYMYLITKREKLYSSFNVISCWSSLYHWYKPECSYFVMIEKFKILFQGMVIGFAQSNGTVQISLLLFAELSYLLLLTFIKPFFNKNRNFWSIFVSIASSIIVGLNIPYIRDLNVEGPMRGIIGDVQLLIIVISLLGFFIFFVLRLTKVILLKLKYNNNWIDYDPSRKSSLDEEFMNETRGTTNEKFNDLISYDNDDYYGEKYNGNLPSFKINDYNNNKDLEPEFSFEKKPIISPIITSNFPRPRLENQNQNQEKKLLSRRNSNSGKSSIIELTDSRALPGLSLNYLSSNENLPKVSPIDDEYLANLDKNDSEVHKLWAKRKINKKKSNNNINGNFQRYDTNSTYSNSLFTRIKKSIDQESRDDNSTVKESGFAVMGRKPIQIKTDTIHET</sequence>
<feature type="region of interest" description="Disordered" evidence="1">
    <location>
        <begin position="734"/>
        <end position="760"/>
    </location>
</feature>
<evidence type="ECO:0000313" key="5">
    <source>
        <dbReference type="EMBL" id="CCH44636.1"/>
    </source>
</evidence>
<evidence type="ECO:0000256" key="3">
    <source>
        <dbReference type="SAM" id="SignalP"/>
    </source>
</evidence>
<keyword evidence="6" id="KW-1185">Reference proteome</keyword>
<dbReference type="GO" id="GO:0055085">
    <property type="term" value="P:transmembrane transport"/>
    <property type="evidence" value="ECO:0007669"/>
    <property type="project" value="TreeGrafter"/>
</dbReference>
<keyword evidence="3" id="KW-0732">Signal</keyword>
<reference evidence="5 6" key="1">
    <citation type="journal article" date="2012" name="Eukaryot. Cell">
        <title>Draft genome sequence of Wickerhamomyces ciferrii NRRL Y-1031 F-60-10.</title>
        <authorList>
            <person name="Schneider J."/>
            <person name="Andrea H."/>
            <person name="Blom J."/>
            <person name="Jaenicke S."/>
            <person name="Ruckert C."/>
            <person name="Schorsch C."/>
            <person name="Szczepanowski R."/>
            <person name="Farwick M."/>
            <person name="Goesmann A."/>
            <person name="Puhler A."/>
            <person name="Schaffer S."/>
            <person name="Tauch A."/>
            <person name="Kohler T."/>
            <person name="Brinkrolf K."/>
        </authorList>
    </citation>
    <scope>NUCLEOTIDE SEQUENCE [LARGE SCALE GENOMIC DNA]</scope>
    <source>
        <strain evidence="6">ATCC 14091 / BCRC 22168 / CBS 111 / JCM 3599 / NBRC 0793 / NRRL Y-1031 F-60-10</strain>
    </source>
</reference>
<keyword evidence="2" id="KW-1133">Transmembrane helix</keyword>
<feature type="transmembrane region" description="Helical" evidence="2">
    <location>
        <begin position="544"/>
        <end position="571"/>
    </location>
</feature>
<dbReference type="InterPro" id="IPR040241">
    <property type="entry name" value="TRP_Flc/Pkd2-like"/>
</dbReference>
<feature type="transmembrane region" description="Helical" evidence="2">
    <location>
        <begin position="314"/>
        <end position="332"/>
    </location>
</feature>
<feature type="transmembrane region" description="Helical" evidence="2">
    <location>
        <begin position="616"/>
        <end position="638"/>
    </location>
</feature>
<feature type="transmembrane region" description="Helical" evidence="2">
    <location>
        <begin position="256"/>
        <end position="279"/>
    </location>
</feature>
<name>K0KNS5_WICCF</name>
<feature type="transmembrane region" description="Helical" evidence="2">
    <location>
        <begin position="475"/>
        <end position="500"/>
    </location>
</feature>
<feature type="domain" description="TRP C-terminal" evidence="4">
    <location>
        <begin position="395"/>
        <end position="649"/>
    </location>
</feature>